<feature type="domain" description="RING-type" evidence="15">
    <location>
        <begin position="254"/>
        <end position="296"/>
    </location>
</feature>
<evidence type="ECO:0000256" key="3">
    <source>
        <dbReference type="ARBA" id="ARBA00012483"/>
    </source>
</evidence>
<name>A0A9N9EQ78_9GLOM</name>
<evidence type="ECO:0000256" key="1">
    <source>
        <dbReference type="ARBA" id="ARBA00000900"/>
    </source>
</evidence>
<feature type="compositionally biased region" description="Basic and acidic residues" evidence="13">
    <location>
        <begin position="350"/>
        <end position="390"/>
    </location>
</feature>
<feature type="region of interest" description="Disordered" evidence="13">
    <location>
        <begin position="193"/>
        <end position="244"/>
    </location>
</feature>
<organism evidence="16 17">
    <name type="scientific">Ambispora leptoticha</name>
    <dbReference type="NCBI Taxonomy" id="144679"/>
    <lineage>
        <taxon>Eukaryota</taxon>
        <taxon>Fungi</taxon>
        <taxon>Fungi incertae sedis</taxon>
        <taxon>Mucoromycota</taxon>
        <taxon>Glomeromycotina</taxon>
        <taxon>Glomeromycetes</taxon>
        <taxon>Archaeosporales</taxon>
        <taxon>Ambisporaceae</taxon>
        <taxon>Ambispora</taxon>
    </lineage>
</organism>
<evidence type="ECO:0000256" key="12">
    <source>
        <dbReference type="PROSITE-ProRule" id="PRU00175"/>
    </source>
</evidence>
<comment type="caution">
    <text evidence="16">The sequence shown here is derived from an EMBL/GenBank/DDBJ whole genome shotgun (WGS) entry which is preliminary data.</text>
</comment>
<evidence type="ECO:0000313" key="17">
    <source>
        <dbReference type="Proteomes" id="UP000789508"/>
    </source>
</evidence>
<evidence type="ECO:0000256" key="4">
    <source>
        <dbReference type="ARBA" id="ARBA00022679"/>
    </source>
</evidence>
<reference evidence="16" key="1">
    <citation type="submission" date="2021-06" db="EMBL/GenBank/DDBJ databases">
        <authorList>
            <person name="Kallberg Y."/>
            <person name="Tangrot J."/>
            <person name="Rosling A."/>
        </authorList>
    </citation>
    <scope>NUCLEOTIDE SEQUENCE</scope>
    <source>
        <strain evidence="16">FL130A</strain>
    </source>
</reference>
<keyword evidence="4" id="KW-0808">Transferase</keyword>
<evidence type="ECO:0000256" key="14">
    <source>
        <dbReference type="SAM" id="Phobius"/>
    </source>
</evidence>
<dbReference type="InterPro" id="IPR003137">
    <property type="entry name" value="PA_domain"/>
</dbReference>
<keyword evidence="11 14" id="KW-0472">Membrane</keyword>
<protein>
    <recommendedName>
        <fullName evidence="3">RING-type E3 ubiquitin transferase</fullName>
        <ecNumber evidence="3">2.3.2.27</ecNumber>
    </recommendedName>
</protein>
<keyword evidence="10 14" id="KW-1133">Transmembrane helix</keyword>
<evidence type="ECO:0000256" key="11">
    <source>
        <dbReference type="ARBA" id="ARBA00023136"/>
    </source>
</evidence>
<evidence type="ECO:0000256" key="2">
    <source>
        <dbReference type="ARBA" id="ARBA00004141"/>
    </source>
</evidence>
<feature type="non-terminal residue" evidence="16">
    <location>
        <position position="1"/>
    </location>
</feature>
<dbReference type="GO" id="GO:0016020">
    <property type="term" value="C:membrane"/>
    <property type="evidence" value="ECO:0007669"/>
    <property type="project" value="UniProtKB-SubCell"/>
</dbReference>
<dbReference type="CDD" id="cd16454">
    <property type="entry name" value="RING-H2_PA-TM-RING"/>
    <property type="match status" value="1"/>
</dbReference>
<evidence type="ECO:0000256" key="7">
    <source>
        <dbReference type="ARBA" id="ARBA00022771"/>
    </source>
</evidence>
<dbReference type="AlphaFoldDB" id="A0A9N9EQ78"/>
<comment type="catalytic activity">
    <reaction evidence="1">
        <text>S-ubiquitinyl-[E2 ubiquitin-conjugating enzyme]-L-cysteine + [acceptor protein]-L-lysine = [E2 ubiquitin-conjugating enzyme]-L-cysteine + N(6)-ubiquitinyl-[acceptor protein]-L-lysine.</text>
        <dbReference type="EC" id="2.3.2.27"/>
    </reaction>
</comment>
<dbReference type="SMART" id="SM00184">
    <property type="entry name" value="RING"/>
    <property type="match status" value="1"/>
</dbReference>
<dbReference type="GO" id="GO:0016567">
    <property type="term" value="P:protein ubiquitination"/>
    <property type="evidence" value="ECO:0007669"/>
    <property type="project" value="TreeGrafter"/>
</dbReference>
<feature type="transmembrane region" description="Helical" evidence="14">
    <location>
        <begin position="135"/>
        <end position="152"/>
    </location>
</feature>
<dbReference type="InterPro" id="IPR046450">
    <property type="entry name" value="PA_dom_sf"/>
</dbReference>
<evidence type="ECO:0000313" key="16">
    <source>
        <dbReference type="EMBL" id="CAG8687037.1"/>
    </source>
</evidence>
<gene>
    <name evidence="16" type="ORF">ALEPTO_LOCUS11072</name>
</gene>
<dbReference type="Gene3D" id="3.30.40.10">
    <property type="entry name" value="Zinc/RING finger domain, C3HC4 (zinc finger)"/>
    <property type="match status" value="1"/>
</dbReference>
<feature type="region of interest" description="Disordered" evidence="13">
    <location>
        <begin position="322"/>
        <end position="390"/>
    </location>
</feature>
<evidence type="ECO:0000256" key="13">
    <source>
        <dbReference type="SAM" id="MobiDB-lite"/>
    </source>
</evidence>
<keyword evidence="7 12" id="KW-0863">Zinc-finger</keyword>
<dbReference type="Pfam" id="PF02225">
    <property type="entry name" value="PA"/>
    <property type="match status" value="1"/>
</dbReference>
<keyword evidence="9" id="KW-0862">Zinc</keyword>
<evidence type="ECO:0000256" key="6">
    <source>
        <dbReference type="ARBA" id="ARBA00022723"/>
    </source>
</evidence>
<keyword evidence="17" id="KW-1185">Reference proteome</keyword>
<dbReference type="EC" id="2.3.2.27" evidence="3"/>
<dbReference type="InterPro" id="IPR013083">
    <property type="entry name" value="Znf_RING/FYVE/PHD"/>
</dbReference>
<evidence type="ECO:0000256" key="5">
    <source>
        <dbReference type="ARBA" id="ARBA00022692"/>
    </source>
</evidence>
<dbReference type="PANTHER" id="PTHR45977">
    <property type="entry name" value="TARGET OF ERK KINASE MPK-1"/>
    <property type="match status" value="1"/>
</dbReference>
<evidence type="ECO:0000256" key="9">
    <source>
        <dbReference type="ARBA" id="ARBA00022833"/>
    </source>
</evidence>
<keyword evidence="5 14" id="KW-0812">Transmembrane</keyword>
<dbReference type="GO" id="GO:0008270">
    <property type="term" value="F:zinc ion binding"/>
    <property type="evidence" value="ECO:0007669"/>
    <property type="project" value="UniProtKB-KW"/>
</dbReference>
<dbReference type="Proteomes" id="UP000789508">
    <property type="component" value="Unassembled WGS sequence"/>
</dbReference>
<accession>A0A9N9EQ78</accession>
<dbReference type="GO" id="GO:0006511">
    <property type="term" value="P:ubiquitin-dependent protein catabolic process"/>
    <property type="evidence" value="ECO:0007669"/>
    <property type="project" value="TreeGrafter"/>
</dbReference>
<dbReference type="InterPro" id="IPR001841">
    <property type="entry name" value="Znf_RING"/>
</dbReference>
<evidence type="ECO:0000256" key="8">
    <source>
        <dbReference type="ARBA" id="ARBA00022786"/>
    </source>
</evidence>
<feature type="compositionally biased region" description="Polar residues" evidence="13">
    <location>
        <begin position="326"/>
        <end position="341"/>
    </location>
</feature>
<keyword evidence="6" id="KW-0479">Metal-binding</keyword>
<dbReference type="EMBL" id="CAJVPS010015611">
    <property type="protein sequence ID" value="CAG8687037.1"/>
    <property type="molecule type" value="Genomic_DNA"/>
</dbReference>
<dbReference type="Pfam" id="PF13639">
    <property type="entry name" value="zf-RING_2"/>
    <property type="match status" value="1"/>
</dbReference>
<dbReference type="Gene3D" id="3.50.30.30">
    <property type="match status" value="1"/>
</dbReference>
<evidence type="ECO:0000259" key="15">
    <source>
        <dbReference type="PROSITE" id="PS50089"/>
    </source>
</evidence>
<dbReference type="OrthoDB" id="8062037at2759"/>
<dbReference type="SUPFAM" id="SSF57850">
    <property type="entry name" value="RING/U-box"/>
    <property type="match status" value="1"/>
</dbReference>
<dbReference type="GO" id="GO:0061630">
    <property type="term" value="F:ubiquitin protein ligase activity"/>
    <property type="evidence" value="ECO:0007669"/>
    <property type="project" value="UniProtKB-EC"/>
</dbReference>
<keyword evidence="8" id="KW-0833">Ubl conjugation pathway</keyword>
<dbReference type="PANTHER" id="PTHR45977:SF4">
    <property type="entry name" value="RING-TYPE DOMAIN-CONTAINING PROTEIN"/>
    <property type="match status" value="1"/>
</dbReference>
<sequence>GILRDLGYACSDNTVVESIDEIALIERGGGCTFADKIKHANGSVGVILYNNVSSSNISNVDSLDTDVNLPPTTSMPAFYVSNEIGIQLLYSLNASNNANTQQSNQHHAVRVMMLGMTSSPGSDGSNAGQTAGNRFTYFIVIVITIFVAYMLFKTRRRQQEIHSANMLRARLPSTQDAKQKLLDPKILADYPSKPYASRKKMTEKNPTSLSLSSSSSQQADGSKSKTRSVAENEDEHTETDKNADVDKDQDFETCAVCLEDFVETEQVKELPCAHIYHPNCIERWLTKVSGVCPMCKYDCVNNKAEENDDPNKEVVISMNDGEPSVVSESSAQQSTSMTTINIAADFSESSESKKSRELRTREENDNNNREKKDNIAMDPNEHAGDENITI</sequence>
<evidence type="ECO:0000256" key="10">
    <source>
        <dbReference type="ARBA" id="ARBA00022989"/>
    </source>
</evidence>
<dbReference type="PROSITE" id="PS50089">
    <property type="entry name" value="ZF_RING_2"/>
    <property type="match status" value="1"/>
</dbReference>
<comment type="subcellular location">
    <subcellularLocation>
        <location evidence="2">Membrane</location>
        <topology evidence="2">Multi-pass membrane protein</topology>
    </subcellularLocation>
</comment>
<proteinExistence type="predicted"/>
<dbReference type="SUPFAM" id="SSF52025">
    <property type="entry name" value="PA domain"/>
    <property type="match status" value="1"/>
</dbReference>